<dbReference type="AlphaFoldDB" id="Q3TZL0"/>
<reference evidence="3" key="4">
    <citation type="journal article" date="2001" name="Nature">
        <title>Functional annotation of a full-length mouse cDNA collection.</title>
        <authorList>
            <consortium name="The RIKEN Genome Exploration Research Group Phase II Team and the FANTOM Consortium"/>
        </authorList>
    </citation>
    <scope>NUCLEOTIDE SEQUENCE</scope>
    <source>
        <strain evidence="3">C57BL/6J</strain>
        <tissue evidence="3">Parthenogenote</tissue>
    </source>
</reference>
<dbReference type="MGI" id="MGI:3649244">
    <property type="gene designation" value="Gm14226"/>
</dbReference>
<dbReference type="InterPro" id="IPR008981">
    <property type="entry name" value="FMuLV_rcpt-bd"/>
</dbReference>
<accession>Q3TZL0</accession>
<dbReference type="SMR" id="Q3TZL0"/>
<gene>
    <name evidence="5" type="primary">Gm14226</name>
    <name evidence="6" type="synonym">a</name>
    <name evidence="4" type="synonym">env</name>
</gene>
<proteinExistence type="evidence at transcript level"/>
<reference evidence="3" key="8">
    <citation type="journal article" date="2005" name="Science">
        <title>Antisense Transcription in the Mammalian Transcriptome.</title>
        <authorList>
            <consortium name="RIKEN Genome Exploration Research Group and Genome Science Group (Genome Network Project Core Group) and the FANTOM Consortium"/>
        </authorList>
    </citation>
    <scope>NUCLEOTIDE SEQUENCE</scope>
    <source>
        <strain evidence="3">C57BL/6J</strain>
        <tissue evidence="3">Parthenogenote</tissue>
    </source>
</reference>
<evidence type="ECO:0000313" key="6">
    <source>
        <dbReference type="MGI" id="MGI:87853"/>
    </source>
</evidence>
<dbReference type="SwissPalm" id="Q3TZL0"/>
<dbReference type="InterPro" id="IPR018154">
    <property type="entry name" value="TLV/ENV_coat_polyprotein"/>
</dbReference>
<dbReference type="SUPFAM" id="SSF58069">
    <property type="entry name" value="Virus ectodomain"/>
    <property type="match status" value="1"/>
</dbReference>
<dbReference type="BioGRID-ORCS" id="50518">
    <property type="hits" value="2 hits in 77 CRISPR screens"/>
</dbReference>
<dbReference type="CDD" id="cd09851">
    <property type="entry name" value="HTLV-1-like_HR1-HR2"/>
    <property type="match status" value="1"/>
</dbReference>
<reference evidence="3" key="6">
    <citation type="submission" date="2004-03" db="EMBL/GenBank/DDBJ databases">
        <authorList>
            <person name="Arakawa T."/>
            <person name="Carninci P."/>
            <person name="Fukuda S."/>
            <person name="Hashizume W."/>
            <person name="Hayashida K."/>
            <person name="Hori F."/>
            <person name="Iida J."/>
            <person name="Imamura K."/>
            <person name="Imotani K."/>
            <person name="Itoh M."/>
            <person name="Kanagawa S."/>
            <person name="Kawai J."/>
            <person name="Kojima M."/>
            <person name="Konno H."/>
            <person name="Murata M."/>
            <person name="Nakamura M."/>
            <person name="Ninomiya N."/>
            <person name="Nishiyori H."/>
            <person name="Nomura K."/>
            <person name="Ohno M."/>
            <person name="Sakazume N."/>
            <person name="Sano H."/>
            <person name="Sasaki D."/>
            <person name="Shibata K."/>
            <person name="Shiraki T."/>
            <person name="Tagami M."/>
            <person name="Tagami Y."/>
            <person name="Waki K."/>
            <person name="Watahiki A."/>
            <person name="Muramatsu M."/>
            <person name="Hayashizaki Y."/>
        </authorList>
    </citation>
    <scope>NUCLEOTIDE SEQUENCE</scope>
    <source>
        <strain evidence="3">C57BL/6J</strain>
        <tissue evidence="3">Parthenogenote</tissue>
    </source>
</reference>
<dbReference type="EMBL" id="AK157786">
    <property type="protein sequence ID" value="BAE34198.1"/>
    <property type="molecule type" value="mRNA"/>
</dbReference>
<dbReference type="STRING" id="10090.ENSMUSP00000122157"/>
<dbReference type="VEuPathDB" id="HostDB:ENSMUSG00000084897"/>
<evidence type="ECO:0000313" key="3">
    <source>
        <dbReference type="EMBL" id="BAE34198.1"/>
    </source>
</evidence>
<sequence length="686" mass="76309">MKAPKKKSLLIIKIWLCLCLMRSISPVVGQVKKNPYRLYNYTWLIINEAGDIANATSKIEGSIPWPILRVDLCKLVLGGHNDWGTHLEFLPQEQAIDDPRQVAYTTPGCASLSRRKTLASVLKRWGIYICPGPSHRSRTLNYKCGFAPDYFCASWGCETTGDTYWKPTSDWDLIKVRSRPDYAACASSNQTSKGWCNTLEISFTDAGRKFNWEYTRGAEWGLRIYKNEKDFGVTFKIQLLKNTPSLGSAAIGPNLFLHSSFPKKPSIPQTVTLGLPGTTIFQPTLPAGSPSSTELILSLVNASIATIHAANATQYEECWVCFSPQPPFYEGVATFGSVVTINDSSKLGWHPESHDGLTLSQVSGIGLCLLGPSMLPPQALLEVCNQTIIVEATSRYLGAPNGTYLACSTGLTTYIVTQTFLDDRDYCVVVQLLPKLTVHHAEDLLQFWKSDTDLPRNKREPISAVTLAVILGLGVAGTGTGIASLVTSQQQYTQLHLAVDRDIQELQRGLKNLKDSLVSLSEVVLQNRRGLDLVFLKEGGLCAALKEECCFYSDKTGLVQDSIDKVRASLEERKRNREKQESWYKNWFSTSPWVTTLLPTLLGPFLGILLLLSFGPWAFKRLTSFVKSQIEAALSKPVAVHYHQLDVRDSDEEDPPPTETETATRLQFSTLAAKAESPWFLRLWRQ</sequence>
<dbReference type="RefSeq" id="XP_011237992.1">
    <property type="nucleotide sequence ID" value="XM_011239690.2"/>
</dbReference>
<dbReference type="OMA" id="ANATQYE"/>
<evidence type="ECO:0000256" key="2">
    <source>
        <dbReference type="SAM" id="SignalP"/>
    </source>
</evidence>
<dbReference type="jPOST" id="Q3TZL0"/>
<dbReference type="eggNOG" id="ENOG502SD08">
    <property type="taxonomic scope" value="Eukaryota"/>
</dbReference>
<dbReference type="PANTHER" id="PTHR10424">
    <property type="entry name" value="VIRAL ENVELOPE PROTEIN"/>
    <property type="match status" value="1"/>
</dbReference>
<dbReference type="EMBL" id="BR001522">
    <property type="protein sequence ID" value="FAA01284.1"/>
    <property type="molecule type" value="Genomic_DNA"/>
</dbReference>
<dbReference type="Pfam" id="PF00429">
    <property type="entry name" value="TLV_coat"/>
    <property type="match status" value="1"/>
</dbReference>
<dbReference type="ProteomicsDB" id="338803"/>
<dbReference type="DNASU" id="50518"/>
<keyword evidence="2" id="KW-0732">Signal</keyword>
<keyword evidence="4" id="KW-0261">Viral envelope protein</keyword>
<feature type="transmembrane region" description="Helical" evidence="1">
    <location>
        <begin position="597"/>
        <end position="619"/>
    </location>
</feature>
<dbReference type="AGR" id="MGI:3649244"/>
<dbReference type="Gene3D" id="3.90.310.10">
    <property type="entry name" value="ENV polyprotein, receptor-binding domain"/>
    <property type="match status" value="1"/>
</dbReference>
<dbReference type="Bgee" id="ENSMUSG00000084897">
    <property type="expression patterns" value="Expressed in embryonic post-anal tail and 30 other cell types or tissues"/>
</dbReference>
<reference evidence="3" key="2">
    <citation type="journal article" date="2000" name="Genome Res.">
        <title>Normalization and subtraction of cap-trapper-selected cDNAs to prepare full-length cDNA libraries for rapid discovery of new genes.</title>
        <authorList>
            <person name="Carninci P."/>
            <person name="Shibata Y."/>
            <person name="Hayatsu N."/>
            <person name="Sugahara Y."/>
            <person name="Shibata K."/>
            <person name="Itoh M."/>
            <person name="Konno H."/>
            <person name="Okazaki Y."/>
            <person name="Muramatsu M."/>
            <person name="Hayashizaki Y."/>
        </authorList>
    </citation>
    <scope>NUCLEOTIDE SEQUENCE</scope>
    <source>
        <strain evidence="3">C57BL/6J</strain>
        <tissue evidence="3">Parthenogenote</tissue>
    </source>
</reference>
<dbReference type="HOGENOM" id="CLU_032644_2_0_1"/>
<keyword evidence="1" id="KW-0812">Transmembrane</keyword>
<dbReference type="Antibodypedia" id="29999">
    <property type="antibodies" value="242 antibodies from 25 providers"/>
</dbReference>
<evidence type="ECO:0000256" key="1">
    <source>
        <dbReference type="SAM" id="Phobius"/>
    </source>
</evidence>
<protein>
    <submittedName>
        <fullName evidence="4">Envelope polyprotein</fullName>
    </submittedName>
</protein>
<keyword evidence="1" id="KW-1133">Transmembrane helix</keyword>
<reference evidence="3" key="3">
    <citation type="journal article" date="2000" name="Genome Res.">
        <title>RIKEN integrated sequence analysis (RISA) system--384-format sequencing pipeline with 384 multicapillary sequencer.</title>
        <authorList>
            <person name="Shibata K."/>
            <person name="Itoh M."/>
            <person name="Aizawa K."/>
            <person name="Nagaoka S."/>
            <person name="Sasaki N."/>
            <person name="Carninci P."/>
            <person name="Konno H."/>
            <person name="Akiyama J."/>
            <person name="Nishi K."/>
            <person name="Kitsunai T."/>
            <person name="Tashiro H."/>
            <person name="Itoh M."/>
            <person name="Sumi N."/>
            <person name="Ishii Y."/>
            <person name="Nakamura S."/>
            <person name="Hazama M."/>
            <person name="Nishine T."/>
            <person name="Harada A."/>
            <person name="Yamamoto R."/>
            <person name="Matsumoto H."/>
            <person name="Sakaguchi S."/>
            <person name="Ikegami T."/>
            <person name="Kashiwagi K."/>
            <person name="Fujiwake S."/>
            <person name="Inoue K."/>
            <person name="Togawa Y."/>
            <person name="Izawa M."/>
            <person name="Ohara E."/>
            <person name="Watahiki M."/>
            <person name="Yoneda Y."/>
            <person name="Ishikawa T."/>
            <person name="Ozawa K."/>
            <person name="Tanaka T."/>
            <person name="Matsuura S."/>
            <person name="Kawai J."/>
            <person name="Okazaki Y."/>
            <person name="Muramatsu M."/>
            <person name="Inoue Y."/>
            <person name="Kira A."/>
            <person name="Hayashizaki Y."/>
        </authorList>
    </citation>
    <scope>NUCLEOTIDE SEQUENCE</scope>
    <source>
        <strain evidence="3">C57BL/6J</strain>
        <tissue evidence="3">Parthenogenote</tissue>
    </source>
</reference>
<dbReference type="Gene3D" id="1.10.287.210">
    <property type="match status" value="1"/>
</dbReference>
<dbReference type="CTD" id="50518"/>
<feature type="signal peptide" evidence="2">
    <location>
        <begin position="1"/>
        <end position="29"/>
    </location>
</feature>
<dbReference type="SUPFAM" id="SSF49830">
    <property type="entry name" value="ENV polyprotein, receptor-binding domain"/>
    <property type="match status" value="1"/>
</dbReference>
<keyword evidence="4" id="KW-0946">Virion</keyword>
<name>Q3TZL0_MOUSE</name>
<dbReference type="GeneID" id="50518"/>
<reference evidence="4" key="9">
    <citation type="journal article" date="2019" name="Commun. Biol.">
        <title>Nested retrotransposition in the East Asian mouse genome causes the classical nonagouti mutation.</title>
        <authorList>
            <person name="Tanave A."/>
            <person name="Imai Y."/>
            <person name="Koide T."/>
        </authorList>
    </citation>
    <scope>NUCLEOTIDE SEQUENCE</scope>
    <source>
        <strain evidence="4">C57BL/6J</strain>
    </source>
</reference>
<dbReference type="PaxDb" id="10090-ENSMUSP00000122157"/>
<dbReference type="AGR" id="MGI:87853"/>
<dbReference type="PeptideAtlas" id="Q3TZL0"/>
<dbReference type="PANTHER" id="PTHR10424:SF72">
    <property type="entry name" value="BC035947 PROTEIN-RELATED"/>
    <property type="match status" value="1"/>
</dbReference>
<organism evidence="3">
    <name type="scientific">Mus musculus</name>
    <name type="common">Mouse</name>
    <dbReference type="NCBI Taxonomy" id="10090"/>
    <lineage>
        <taxon>Eukaryota</taxon>
        <taxon>Metazoa</taxon>
        <taxon>Chordata</taxon>
        <taxon>Craniata</taxon>
        <taxon>Vertebrata</taxon>
        <taxon>Euteleostomi</taxon>
        <taxon>Mammalia</taxon>
        <taxon>Eutheria</taxon>
        <taxon>Euarchontoglires</taxon>
        <taxon>Glires</taxon>
        <taxon>Rodentia</taxon>
        <taxon>Myomorpha</taxon>
        <taxon>Muroidea</taxon>
        <taxon>Muridae</taxon>
        <taxon>Murinae</taxon>
        <taxon>Mus</taxon>
        <taxon>Mus</taxon>
    </lineage>
</organism>
<evidence type="ECO:0000313" key="4">
    <source>
        <dbReference type="EMBL" id="FAA01284.1"/>
    </source>
</evidence>
<dbReference type="RNAct" id="Q3TZL0">
    <property type="molecule type" value="protein"/>
</dbReference>
<reference evidence="3" key="7">
    <citation type="journal article" date="2005" name="Science">
        <title>The Transcriptional Landscape of the Mammalian Genome.</title>
        <authorList>
            <consortium name="The FANTOM Consortium"/>
            <consortium name="Riken Genome Exploration Research Group and Genome Science Group (Genome Network Project Core Group)"/>
        </authorList>
    </citation>
    <scope>NUCLEOTIDE SEQUENCE</scope>
    <source>
        <strain evidence="3">C57BL/6J</strain>
        <tissue evidence="3">Parthenogenote</tissue>
    </source>
</reference>
<dbReference type="OrthoDB" id="9633697at2759"/>
<reference evidence="3" key="5">
    <citation type="journal article" date="2002" name="Nature">
        <title>Analysis of the mouse transcriptome based on functional annotation of 60,770 full-length cDNAs.</title>
        <authorList>
            <consortium name="The FANTOM Consortium and the RIKEN Genome Exploration Research Group Phase I and II Team"/>
        </authorList>
    </citation>
    <scope>NUCLEOTIDE SEQUENCE</scope>
    <source>
        <strain evidence="3">C57BL/6J</strain>
        <tissue evidence="3">Parthenogenote</tissue>
    </source>
</reference>
<reference evidence="3" key="1">
    <citation type="journal article" date="1999" name="Methods Enzymol.">
        <title>High-efficiency full-length cDNA cloning.</title>
        <authorList>
            <person name="Carninci P."/>
            <person name="Hayashizaki Y."/>
        </authorList>
    </citation>
    <scope>NUCLEOTIDE SEQUENCE</scope>
    <source>
        <strain evidence="3">C57BL/6J</strain>
        <tissue evidence="3">Parthenogenote</tissue>
    </source>
</reference>
<evidence type="ECO:0000313" key="5">
    <source>
        <dbReference type="MGI" id="MGI:3649244"/>
    </source>
</evidence>
<dbReference type="MGI" id="MGI:87853">
    <property type="gene designation" value="a"/>
</dbReference>
<keyword evidence="1" id="KW-0472">Membrane</keyword>
<feature type="chain" id="PRO_5015097468" evidence="2">
    <location>
        <begin position="30"/>
        <end position="686"/>
    </location>
</feature>